<feature type="transmembrane region" description="Helical" evidence="5">
    <location>
        <begin position="120"/>
        <end position="150"/>
    </location>
</feature>
<name>A0A967EC08_9PROT</name>
<reference evidence="6" key="1">
    <citation type="submission" date="2019-11" db="EMBL/GenBank/DDBJ databases">
        <title>Description of new Acetobacter species.</title>
        <authorList>
            <person name="Cleenwerck I."/>
            <person name="Sombolestani A.S."/>
        </authorList>
    </citation>
    <scope>NUCLEOTIDE SEQUENCE</scope>
    <source>
        <strain evidence="6">LMG 1626</strain>
    </source>
</reference>
<keyword evidence="4 5" id="KW-0472">Membrane</keyword>
<proteinExistence type="predicted"/>
<dbReference type="RefSeq" id="WP_166312909.1">
    <property type="nucleotide sequence ID" value="NZ_WOTH01000003.1"/>
</dbReference>
<keyword evidence="2 5" id="KW-0812">Transmembrane</keyword>
<feature type="transmembrane region" description="Helical" evidence="5">
    <location>
        <begin position="77"/>
        <end position="99"/>
    </location>
</feature>
<gene>
    <name evidence="6" type="ORF">GOB87_02135</name>
</gene>
<feature type="transmembrane region" description="Helical" evidence="5">
    <location>
        <begin position="38"/>
        <end position="57"/>
    </location>
</feature>
<accession>A0A967EC08</accession>
<protein>
    <submittedName>
        <fullName evidence="6">Uncharacterized protein</fullName>
    </submittedName>
</protein>
<comment type="subcellular location">
    <subcellularLocation>
        <location evidence="1">Membrane</location>
        <topology evidence="1">Multi-pass membrane protein</topology>
    </subcellularLocation>
</comment>
<organism evidence="6 7">
    <name type="scientific">Acetobacter estunensis</name>
    <dbReference type="NCBI Taxonomy" id="104097"/>
    <lineage>
        <taxon>Bacteria</taxon>
        <taxon>Pseudomonadati</taxon>
        <taxon>Pseudomonadota</taxon>
        <taxon>Alphaproteobacteria</taxon>
        <taxon>Acetobacterales</taxon>
        <taxon>Acetobacteraceae</taxon>
        <taxon>Acetobacter</taxon>
    </lineage>
</organism>
<evidence type="ECO:0000313" key="7">
    <source>
        <dbReference type="Proteomes" id="UP000597459"/>
    </source>
</evidence>
<evidence type="ECO:0000256" key="4">
    <source>
        <dbReference type="ARBA" id="ARBA00023136"/>
    </source>
</evidence>
<dbReference type="Proteomes" id="UP000597459">
    <property type="component" value="Unassembled WGS sequence"/>
</dbReference>
<dbReference type="Gene3D" id="1.10.3720.10">
    <property type="entry name" value="MetI-like"/>
    <property type="match status" value="1"/>
</dbReference>
<evidence type="ECO:0000256" key="1">
    <source>
        <dbReference type="ARBA" id="ARBA00004141"/>
    </source>
</evidence>
<evidence type="ECO:0000313" key="6">
    <source>
        <dbReference type="EMBL" id="NHO52761.1"/>
    </source>
</evidence>
<evidence type="ECO:0000256" key="2">
    <source>
        <dbReference type="ARBA" id="ARBA00022692"/>
    </source>
</evidence>
<keyword evidence="7" id="KW-1185">Reference proteome</keyword>
<sequence length="156" mass="16828">MSSLLSASPDFLVAHAALTFTATLGMGALCLLMPRSRLWFYILLALWLPGTVLALWLPSLLFTPTLMPREPIPSLVSIIQGFLLCPTFTLPVLGTLLDAPSELARTAFELGAGRTRRVTLLWLPLLRGGLALGMSASVALSILMAFALAWRLQPAL</sequence>
<dbReference type="GO" id="GO:0016020">
    <property type="term" value="C:membrane"/>
    <property type="evidence" value="ECO:0007669"/>
    <property type="project" value="UniProtKB-SubCell"/>
</dbReference>
<dbReference type="SUPFAM" id="SSF161098">
    <property type="entry name" value="MetI-like"/>
    <property type="match status" value="1"/>
</dbReference>
<evidence type="ECO:0000256" key="5">
    <source>
        <dbReference type="SAM" id="Phobius"/>
    </source>
</evidence>
<dbReference type="InterPro" id="IPR035906">
    <property type="entry name" value="MetI-like_sf"/>
</dbReference>
<evidence type="ECO:0000256" key="3">
    <source>
        <dbReference type="ARBA" id="ARBA00022989"/>
    </source>
</evidence>
<dbReference type="EMBL" id="WOTH01000003">
    <property type="protein sequence ID" value="NHO52761.1"/>
    <property type="molecule type" value="Genomic_DNA"/>
</dbReference>
<dbReference type="AlphaFoldDB" id="A0A967EC08"/>
<comment type="caution">
    <text evidence="6">The sequence shown here is derived from an EMBL/GenBank/DDBJ whole genome shotgun (WGS) entry which is preliminary data.</text>
</comment>
<feature type="transmembrane region" description="Helical" evidence="5">
    <location>
        <begin position="12"/>
        <end position="31"/>
    </location>
</feature>
<keyword evidence="3 5" id="KW-1133">Transmembrane helix</keyword>